<comment type="caution">
    <text evidence="2">The sequence shown here is derived from an EMBL/GenBank/DDBJ whole genome shotgun (WGS) entry which is preliminary data.</text>
</comment>
<dbReference type="Gene3D" id="3.40.50.720">
    <property type="entry name" value="NAD(P)-binding Rossmann-like Domain"/>
    <property type="match status" value="1"/>
</dbReference>
<evidence type="ECO:0000313" key="3">
    <source>
        <dbReference type="Proteomes" id="UP000477722"/>
    </source>
</evidence>
<dbReference type="InterPro" id="IPR013120">
    <property type="entry name" value="FAR_NAD-bd"/>
</dbReference>
<gene>
    <name evidence="2" type="ORF">G5C65_01010</name>
</gene>
<dbReference type="Proteomes" id="UP000477722">
    <property type="component" value="Unassembled WGS sequence"/>
</dbReference>
<dbReference type="EMBL" id="JAAKZZ010000004">
    <property type="protein sequence ID" value="NGO66964.1"/>
    <property type="molecule type" value="Genomic_DNA"/>
</dbReference>
<keyword evidence="3" id="KW-1185">Reference proteome</keyword>
<accession>A0A6G4WQY1</accession>
<dbReference type="InterPro" id="IPR036291">
    <property type="entry name" value="NAD(P)-bd_dom_sf"/>
</dbReference>
<evidence type="ECO:0000259" key="1">
    <source>
        <dbReference type="Pfam" id="PF07993"/>
    </source>
</evidence>
<dbReference type="AlphaFoldDB" id="A0A6G4WQY1"/>
<dbReference type="InterPro" id="IPR050177">
    <property type="entry name" value="Lipid_A_modif_metabolic_enz"/>
</dbReference>
<name>A0A6G4WQY1_9ACTN</name>
<dbReference type="PANTHER" id="PTHR43245">
    <property type="entry name" value="BIFUNCTIONAL POLYMYXIN RESISTANCE PROTEIN ARNA"/>
    <property type="match status" value="1"/>
</dbReference>
<organism evidence="2 3">
    <name type="scientific">Streptomyces boncukensis</name>
    <dbReference type="NCBI Taxonomy" id="2711219"/>
    <lineage>
        <taxon>Bacteria</taxon>
        <taxon>Bacillati</taxon>
        <taxon>Actinomycetota</taxon>
        <taxon>Actinomycetes</taxon>
        <taxon>Kitasatosporales</taxon>
        <taxon>Streptomycetaceae</taxon>
        <taxon>Streptomyces</taxon>
    </lineage>
</organism>
<protein>
    <submittedName>
        <fullName evidence="2">NAD-dependent epimerase/dehydratase family protein</fullName>
    </submittedName>
</protein>
<proteinExistence type="predicted"/>
<evidence type="ECO:0000313" key="2">
    <source>
        <dbReference type="EMBL" id="NGO66964.1"/>
    </source>
</evidence>
<dbReference type="SUPFAM" id="SSF51735">
    <property type="entry name" value="NAD(P)-binding Rossmann-fold domains"/>
    <property type="match status" value="1"/>
</dbReference>
<sequence>MTGGARPGGHRTVLITGASGVIGREVARELADFHVIGTAHSDSRPLPVDETLRCDLAAERLGLGVPEWQRLADRTDVIVHSAALTEWGLPRARYEEVTLRGTERVAELARAAGAPVHQVSTSFVRAIERGTVEEMSPDNVVTPYIWSKWESEKIFAASGIPHTVYRPTNLVGHSRTGASDRPQIVQRLSDWLGRGKAPYYPAHPGNLVDLVALDTTAQAIAHGVRQDALGKLLWLTYGDGAMTVDEAQDILIQHARGRGRELARLEVVDPALLGERDLAEIPAISRQFMRTLIHVSEVTAASGGALPSSWPELTALGVRRVSDRDAFRHSLAFWAREREREREGEGEGAA</sequence>
<dbReference type="RefSeq" id="WP_165296627.1">
    <property type="nucleotide sequence ID" value="NZ_JAAKZZ010000004.1"/>
</dbReference>
<feature type="domain" description="Thioester reductase (TE)" evidence="1">
    <location>
        <begin position="53"/>
        <end position="220"/>
    </location>
</feature>
<reference evidence="2 3" key="1">
    <citation type="submission" date="2020-02" db="EMBL/GenBank/DDBJ databases">
        <title>Whole-genome analyses of novel actinobacteria.</title>
        <authorList>
            <person name="Sahin N."/>
            <person name="Tatar D."/>
        </authorList>
    </citation>
    <scope>NUCLEOTIDE SEQUENCE [LARGE SCALE GENOMIC DNA]</scope>
    <source>
        <strain evidence="2 3">SB3404</strain>
    </source>
</reference>
<dbReference type="Pfam" id="PF07993">
    <property type="entry name" value="NAD_binding_4"/>
    <property type="match status" value="1"/>
</dbReference>
<dbReference type="PANTHER" id="PTHR43245:SF51">
    <property type="entry name" value="SHORT CHAIN DEHYDROGENASE_REDUCTASE FAMILY 42E, MEMBER 2"/>
    <property type="match status" value="1"/>
</dbReference>